<reference evidence="10" key="2">
    <citation type="submission" date="2023-05" db="EMBL/GenBank/DDBJ databases">
        <authorList>
            <consortium name="Lawrence Berkeley National Laboratory"/>
            <person name="Steindorff A."/>
            <person name="Hensen N."/>
            <person name="Bonometti L."/>
            <person name="Westerberg I."/>
            <person name="Brannstrom I.O."/>
            <person name="Guillou S."/>
            <person name="Cros-Aarteil S."/>
            <person name="Calhoun S."/>
            <person name="Haridas S."/>
            <person name="Kuo A."/>
            <person name="Mondo S."/>
            <person name="Pangilinan J."/>
            <person name="Riley R."/>
            <person name="Labutti K."/>
            <person name="Andreopoulos B."/>
            <person name="Lipzen A."/>
            <person name="Chen C."/>
            <person name="Yanf M."/>
            <person name="Daum C."/>
            <person name="Ng V."/>
            <person name="Clum A."/>
            <person name="Ohm R."/>
            <person name="Martin F."/>
            <person name="Silar P."/>
            <person name="Natvig D."/>
            <person name="Lalanne C."/>
            <person name="Gautier V."/>
            <person name="Ament-Velasquez S.L."/>
            <person name="Kruys A."/>
            <person name="Hutchinson M.I."/>
            <person name="Powell A.J."/>
            <person name="Barry K."/>
            <person name="Miller A.N."/>
            <person name="Grigoriev I.V."/>
            <person name="Debuchy R."/>
            <person name="Gladieux P."/>
            <person name="Thoren M.H."/>
            <person name="Johannesson H."/>
        </authorList>
    </citation>
    <scope>NUCLEOTIDE SEQUENCE</scope>
    <source>
        <strain evidence="10">CBS 103.79</strain>
    </source>
</reference>
<dbReference type="Pfam" id="PF00067">
    <property type="entry name" value="p450"/>
    <property type="match status" value="1"/>
</dbReference>
<reference evidence="10" key="1">
    <citation type="journal article" date="2023" name="Mol. Phylogenet. Evol.">
        <title>Genome-scale phylogeny and comparative genomics of the fungal order Sordariales.</title>
        <authorList>
            <person name="Hensen N."/>
            <person name="Bonometti L."/>
            <person name="Westerberg I."/>
            <person name="Brannstrom I.O."/>
            <person name="Guillou S."/>
            <person name="Cros-Aarteil S."/>
            <person name="Calhoun S."/>
            <person name="Haridas S."/>
            <person name="Kuo A."/>
            <person name="Mondo S."/>
            <person name="Pangilinan J."/>
            <person name="Riley R."/>
            <person name="LaButti K."/>
            <person name="Andreopoulos B."/>
            <person name="Lipzen A."/>
            <person name="Chen C."/>
            <person name="Yan M."/>
            <person name="Daum C."/>
            <person name="Ng V."/>
            <person name="Clum A."/>
            <person name="Steindorff A."/>
            <person name="Ohm R.A."/>
            <person name="Martin F."/>
            <person name="Silar P."/>
            <person name="Natvig D.O."/>
            <person name="Lalanne C."/>
            <person name="Gautier V."/>
            <person name="Ament-Velasquez S.L."/>
            <person name="Kruys A."/>
            <person name="Hutchinson M.I."/>
            <person name="Powell A.J."/>
            <person name="Barry K."/>
            <person name="Miller A.N."/>
            <person name="Grigoriev I.V."/>
            <person name="Debuchy R."/>
            <person name="Gladieux P."/>
            <person name="Hiltunen Thoren M."/>
            <person name="Johannesson H."/>
        </authorList>
    </citation>
    <scope>NUCLEOTIDE SEQUENCE</scope>
    <source>
        <strain evidence="10">CBS 103.79</strain>
    </source>
</reference>
<evidence type="ECO:0000313" key="10">
    <source>
        <dbReference type="EMBL" id="KAK3897406.1"/>
    </source>
</evidence>
<dbReference type="InterPro" id="IPR002401">
    <property type="entry name" value="Cyt_P450_E_grp-I"/>
</dbReference>
<dbReference type="GO" id="GO:0016705">
    <property type="term" value="F:oxidoreductase activity, acting on paired donors, with incorporation or reduction of molecular oxygen"/>
    <property type="evidence" value="ECO:0007669"/>
    <property type="project" value="InterPro"/>
</dbReference>
<dbReference type="GO" id="GO:0020037">
    <property type="term" value="F:heme binding"/>
    <property type="evidence" value="ECO:0007669"/>
    <property type="project" value="InterPro"/>
</dbReference>
<dbReference type="SUPFAM" id="SSF48264">
    <property type="entry name" value="Cytochrome P450"/>
    <property type="match status" value="1"/>
</dbReference>
<dbReference type="PRINTS" id="PR00463">
    <property type="entry name" value="EP450I"/>
</dbReference>
<proteinExistence type="inferred from homology"/>
<evidence type="ECO:0000256" key="8">
    <source>
        <dbReference type="PIRSR" id="PIRSR602401-1"/>
    </source>
</evidence>
<dbReference type="InterPro" id="IPR001128">
    <property type="entry name" value="Cyt_P450"/>
</dbReference>
<dbReference type="PANTHER" id="PTHR24305">
    <property type="entry name" value="CYTOCHROME P450"/>
    <property type="match status" value="1"/>
</dbReference>
<dbReference type="PROSITE" id="PS00086">
    <property type="entry name" value="CYTOCHROME_P450"/>
    <property type="match status" value="1"/>
</dbReference>
<dbReference type="AlphaFoldDB" id="A0AAN6MAM7"/>
<dbReference type="InterPro" id="IPR050121">
    <property type="entry name" value="Cytochrome_P450_monoxygenase"/>
</dbReference>
<keyword evidence="6 8" id="KW-0408">Iron</keyword>
<dbReference type="EMBL" id="MU856175">
    <property type="protein sequence ID" value="KAK3897406.1"/>
    <property type="molecule type" value="Genomic_DNA"/>
</dbReference>
<name>A0AAN6MAM7_9PEZI</name>
<dbReference type="GO" id="GO:0005506">
    <property type="term" value="F:iron ion binding"/>
    <property type="evidence" value="ECO:0007669"/>
    <property type="project" value="InterPro"/>
</dbReference>
<keyword evidence="5 9" id="KW-0560">Oxidoreductase</keyword>
<comment type="cofactor">
    <cofactor evidence="1 8">
        <name>heme</name>
        <dbReference type="ChEBI" id="CHEBI:30413"/>
    </cofactor>
</comment>
<comment type="similarity">
    <text evidence="2 9">Belongs to the cytochrome P450 family.</text>
</comment>
<dbReference type="PRINTS" id="PR00385">
    <property type="entry name" value="P450"/>
</dbReference>
<evidence type="ECO:0000256" key="1">
    <source>
        <dbReference type="ARBA" id="ARBA00001971"/>
    </source>
</evidence>
<evidence type="ECO:0000256" key="9">
    <source>
        <dbReference type="RuleBase" id="RU000461"/>
    </source>
</evidence>
<evidence type="ECO:0000256" key="4">
    <source>
        <dbReference type="ARBA" id="ARBA00022723"/>
    </source>
</evidence>
<keyword evidence="11" id="KW-1185">Reference proteome</keyword>
<dbReference type="InterPro" id="IPR017972">
    <property type="entry name" value="Cyt_P450_CS"/>
</dbReference>
<comment type="caution">
    <text evidence="10">The sequence shown here is derived from an EMBL/GenBank/DDBJ whole genome shotgun (WGS) entry which is preliminary data.</text>
</comment>
<keyword evidence="4 8" id="KW-0479">Metal-binding</keyword>
<dbReference type="Proteomes" id="UP001303889">
    <property type="component" value="Unassembled WGS sequence"/>
</dbReference>
<dbReference type="PANTHER" id="PTHR24305:SF237">
    <property type="entry name" value="CYTOCHROME P450 MONOOXYGENASE ATNE-RELATED"/>
    <property type="match status" value="1"/>
</dbReference>
<dbReference type="CDD" id="cd11061">
    <property type="entry name" value="CYP67-like"/>
    <property type="match status" value="1"/>
</dbReference>
<evidence type="ECO:0000256" key="5">
    <source>
        <dbReference type="ARBA" id="ARBA00023002"/>
    </source>
</evidence>
<keyword evidence="3 8" id="KW-0349">Heme</keyword>
<sequence>MSTSTLQSRSAPHRPPNFCSSLPSQLALLIIYDVFFHPLAGIPGPFWAKVTDLWHARQMATGVRHKLLYRLHQKYGPLVRLGPNTVSVDTVEGLNKIFSATAPIDKSPFYQSFTPGFKSSFSSTGSVFKEKKSILAQAFSQKKLDAMESSFMHHTNTLCRVLKTDKEAELDESLSAFTIDILSDVCFGESFDLLHHPEEKKNITRGTLWRWPILQKTLRAFSHKFSRRDYPAHRAIGAMIKQKQKPSGREDIFNYLLSATQRATGRPFPDSEMFGEAIVLFVAGSDTTSTSLLTILWHLMSDKRAYDALANEIRSNFKSIDEINYQEAQHLPYLRAVIEEGLRILPPNSGFIPRQVMPHDTPFTLHDRVLPVGTEIGVANLALHRNPLYFSDPDDFVPERWIKDGKIVKAGNAAFSPFSKGPRSCLGRTMAYMEMTLVLAALFLELDIEFKDPEAEAKHGFGARDAFVLVRPMVNVIVKPRGEE</sequence>
<protein>
    <submittedName>
        <fullName evidence="10">Cytochrome P450</fullName>
    </submittedName>
</protein>
<evidence type="ECO:0000256" key="6">
    <source>
        <dbReference type="ARBA" id="ARBA00023004"/>
    </source>
</evidence>
<accession>A0AAN6MAM7</accession>
<dbReference type="Gene3D" id="1.10.630.10">
    <property type="entry name" value="Cytochrome P450"/>
    <property type="match status" value="1"/>
</dbReference>
<dbReference type="InterPro" id="IPR036396">
    <property type="entry name" value="Cyt_P450_sf"/>
</dbReference>
<dbReference type="GO" id="GO:0004497">
    <property type="term" value="F:monooxygenase activity"/>
    <property type="evidence" value="ECO:0007669"/>
    <property type="project" value="UniProtKB-KW"/>
</dbReference>
<feature type="binding site" description="axial binding residue" evidence="8">
    <location>
        <position position="425"/>
    </location>
    <ligand>
        <name>heme</name>
        <dbReference type="ChEBI" id="CHEBI:30413"/>
    </ligand>
    <ligandPart>
        <name>Fe</name>
        <dbReference type="ChEBI" id="CHEBI:18248"/>
    </ligandPart>
</feature>
<evidence type="ECO:0000256" key="2">
    <source>
        <dbReference type="ARBA" id="ARBA00010617"/>
    </source>
</evidence>
<evidence type="ECO:0000313" key="11">
    <source>
        <dbReference type="Proteomes" id="UP001303889"/>
    </source>
</evidence>
<organism evidence="10 11">
    <name type="scientific">Staphylotrichum tortipilum</name>
    <dbReference type="NCBI Taxonomy" id="2831512"/>
    <lineage>
        <taxon>Eukaryota</taxon>
        <taxon>Fungi</taxon>
        <taxon>Dikarya</taxon>
        <taxon>Ascomycota</taxon>
        <taxon>Pezizomycotina</taxon>
        <taxon>Sordariomycetes</taxon>
        <taxon>Sordariomycetidae</taxon>
        <taxon>Sordariales</taxon>
        <taxon>Chaetomiaceae</taxon>
        <taxon>Staphylotrichum</taxon>
    </lineage>
</organism>
<evidence type="ECO:0000256" key="7">
    <source>
        <dbReference type="ARBA" id="ARBA00023033"/>
    </source>
</evidence>
<keyword evidence="7 9" id="KW-0503">Monooxygenase</keyword>
<evidence type="ECO:0000256" key="3">
    <source>
        <dbReference type="ARBA" id="ARBA00022617"/>
    </source>
</evidence>
<gene>
    <name evidence="10" type="ORF">C8A05DRAFT_19823</name>
</gene>